<dbReference type="Proteomes" id="UP000768471">
    <property type="component" value="Unassembled WGS sequence"/>
</dbReference>
<sequence length="66" mass="7102">MKILTEVVQETEEFASLFQIQFPHQGLGYGGGFGQMVLQGLGLPVQLPDVGDALCGHTNTNLTDCH</sequence>
<dbReference type="EMBL" id="JACSGR010000001">
    <property type="protein sequence ID" value="MBH5328251.1"/>
    <property type="molecule type" value="Genomic_DNA"/>
</dbReference>
<accession>A0ABS0N7H6</accession>
<keyword evidence="2" id="KW-1185">Reference proteome</keyword>
<gene>
    <name evidence="1" type="ORF">H9Q10_01000</name>
</gene>
<protein>
    <submittedName>
        <fullName evidence="1">Uncharacterized protein</fullName>
    </submittedName>
</protein>
<evidence type="ECO:0000313" key="2">
    <source>
        <dbReference type="Proteomes" id="UP000768471"/>
    </source>
</evidence>
<dbReference type="RefSeq" id="WP_197902177.1">
    <property type="nucleotide sequence ID" value="NZ_JACSGR010000001.1"/>
</dbReference>
<comment type="caution">
    <text evidence="1">The sequence shown here is derived from an EMBL/GenBank/DDBJ whole genome shotgun (WGS) entry which is preliminary data.</text>
</comment>
<reference evidence="1 2" key="1">
    <citation type="submission" date="2020-09" db="EMBL/GenBank/DDBJ databases">
        <title>Eikenella S3660 sp. nov., isolated from a throat swab.</title>
        <authorList>
            <person name="Buhl M."/>
        </authorList>
    </citation>
    <scope>NUCLEOTIDE SEQUENCE [LARGE SCALE GENOMIC DNA]</scope>
    <source>
        <strain evidence="1 2">S3360</strain>
    </source>
</reference>
<name>A0ABS0N7H6_9NEIS</name>
<proteinExistence type="predicted"/>
<evidence type="ECO:0000313" key="1">
    <source>
        <dbReference type="EMBL" id="MBH5328251.1"/>
    </source>
</evidence>
<organism evidence="1 2">
    <name type="scientific">Eikenella glucosivorans</name>
    <dbReference type="NCBI Taxonomy" id="2766967"/>
    <lineage>
        <taxon>Bacteria</taxon>
        <taxon>Pseudomonadati</taxon>
        <taxon>Pseudomonadota</taxon>
        <taxon>Betaproteobacteria</taxon>
        <taxon>Neisseriales</taxon>
        <taxon>Neisseriaceae</taxon>
        <taxon>Eikenella</taxon>
    </lineage>
</organism>